<reference evidence="3" key="1">
    <citation type="submission" date="2016-11" db="EMBL/GenBank/DDBJ databases">
        <authorList>
            <person name="Varghese N."/>
            <person name="Submissions S."/>
        </authorList>
    </citation>
    <scope>NUCLEOTIDE SEQUENCE [LARGE SCALE GENOMIC DNA]</scope>
    <source>
        <strain evidence="3">DSM 22623</strain>
    </source>
</reference>
<evidence type="ECO:0000313" key="3">
    <source>
        <dbReference type="Proteomes" id="UP000184432"/>
    </source>
</evidence>
<dbReference type="STRING" id="570521.SAMN04488508_101430"/>
<proteinExistence type="predicted"/>
<accession>A0A1M6AR60</accession>
<evidence type="ECO:0000313" key="2">
    <source>
        <dbReference type="EMBL" id="SHI38945.1"/>
    </source>
</evidence>
<dbReference type="InterPro" id="IPR036249">
    <property type="entry name" value="Thioredoxin-like_sf"/>
</dbReference>
<sequence>MNKLAPFFVFIFFLGFSFKGNAQDWKYDLDEALAVAKEKDQKIVLFFTGSDWCPPCIKLEKKILSTQEFADFTQQKYVWLKADFPRRKKNRISKEQKQKNKALASRYNKKMVFPAILILNKEGVVLGATGYRRDLDVHGYISLLTSFDSFDQY</sequence>
<dbReference type="SUPFAM" id="SSF52833">
    <property type="entry name" value="Thioredoxin-like"/>
    <property type="match status" value="1"/>
</dbReference>
<protein>
    <submittedName>
        <fullName evidence="2">Thioredoxin-like</fullName>
    </submittedName>
</protein>
<dbReference type="Pfam" id="PF13899">
    <property type="entry name" value="Thioredoxin_7"/>
    <property type="match status" value="1"/>
</dbReference>
<dbReference type="InterPro" id="IPR013766">
    <property type="entry name" value="Thioredoxin_domain"/>
</dbReference>
<evidence type="ECO:0000259" key="1">
    <source>
        <dbReference type="PROSITE" id="PS51352"/>
    </source>
</evidence>
<gene>
    <name evidence="2" type="ORF">SAMN04488508_101430</name>
</gene>
<dbReference type="RefSeq" id="WP_084549357.1">
    <property type="nucleotide sequence ID" value="NZ_FQYP01000001.1"/>
</dbReference>
<dbReference type="PROSITE" id="PS51352">
    <property type="entry name" value="THIOREDOXIN_2"/>
    <property type="match status" value="1"/>
</dbReference>
<feature type="domain" description="Thioredoxin" evidence="1">
    <location>
        <begin position="1"/>
        <end position="153"/>
    </location>
</feature>
<organism evidence="2 3">
    <name type="scientific">Aquimarina spongiae</name>
    <dbReference type="NCBI Taxonomy" id="570521"/>
    <lineage>
        <taxon>Bacteria</taxon>
        <taxon>Pseudomonadati</taxon>
        <taxon>Bacteroidota</taxon>
        <taxon>Flavobacteriia</taxon>
        <taxon>Flavobacteriales</taxon>
        <taxon>Flavobacteriaceae</taxon>
        <taxon>Aquimarina</taxon>
    </lineage>
</organism>
<keyword evidence="3" id="KW-1185">Reference proteome</keyword>
<dbReference type="EMBL" id="FQYP01000001">
    <property type="protein sequence ID" value="SHI38945.1"/>
    <property type="molecule type" value="Genomic_DNA"/>
</dbReference>
<dbReference type="Gene3D" id="3.40.30.10">
    <property type="entry name" value="Glutaredoxin"/>
    <property type="match status" value="1"/>
</dbReference>
<name>A0A1M6AR60_9FLAO</name>
<dbReference type="OrthoDB" id="981626at2"/>
<dbReference type="AlphaFoldDB" id="A0A1M6AR60"/>
<dbReference type="Proteomes" id="UP000184432">
    <property type="component" value="Unassembled WGS sequence"/>
</dbReference>